<keyword evidence="3" id="KW-1185">Reference proteome</keyword>
<dbReference type="Gramene" id="PNT73618">
    <property type="protein sequence ID" value="PNT73618"/>
    <property type="gene ID" value="BRADI_2g61215v3"/>
</dbReference>
<sequence>MTKRLGGGVLRDQGLESSNSNLRLLFLRVYYFDCLLFLRVCSVPESDSNHNTGRIELVCMHQWPIIQGGVNNPSADCATSAFSGAILLKRINDWDWRVEGANFRYLQVRV</sequence>
<proteinExistence type="predicted"/>
<dbReference type="EMBL" id="CM000881">
    <property type="protein sequence ID" value="PNT73618.1"/>
    <property type="molecule type" value="Genomic_DNA"/>
</dbReference>
<dbReference type="EnsemblPlants" id="PNT73618">
    <property type="protein sequence ID" value="PNT73618"/>
    <property type="gene ID" value="BRADI_2g61215v3"/>
</dbReference>
<gene>
    <name evidence="1" type="ORF">BRADI_2g61215v3</name>
</gene>
<evidence type="ECO:0000313" key="2">
    <source>
        <dbReference type="EnsemblPlants" id="PNT73618"/>
    </source>
</evidence>
<dbReference type="Proteomes" id="UP000008810">
    <property type="component" value="Chromosome 2"/>
</dbReference>
<dbReference type="AlphaFoldDB" id="A0A2K2DH56"/>
<dbReference type="InParanoid" id="A0A2K2DH56"/>
<name>A0A2K2DH56_BRADI</name>
<accession>A0A2K2DH56</accession>
<protein>
    <submittedName>
        <fullName evidence="1 2">Uncharacterized protein</fullName>
    </submittedName>
</protein>
<reference evidence="1" key="2">
    <citation type="submission" date="2017-06" db="EMBL/GenBank/DDBJ databases">
        <title>WGS assembly of Brachypodium distachyon.</title>
        <authorList>
            <consortium name="The International Brachypodium Initiative"/>
            <person name="Lucas S."/>
            <person name="Harmon-Smith M."/>
            <person name="Lail K."/>
            <person name="Tice H."/>
            <person name="Grimwood J."/>
            <person name="Bruce D."/>
            <person name="Barry K."/>
            <person name="Shu S."/>
            <person name="Lindquist E."/>
            <person name="Wang M."/>
            <person name="Pitluck S."/>
            <person name="Vogel J.P."/>
            <person name="Garvin D.F."/>
            <person name="Mockler T.C."/>
            <person name="Schmutz J."/>
            <person name="Rokhsar D."/>
            <person name="Bevan M.W."/>
        </authorList>
    </citation>
    <scope>NUCLEOTIDE SEQUENCE</scope>
    <source>
        <strain evidence="1">Bd21</strain>
    </source>
</reference>
<reference evidence="1 2" key="1">
    <citation type="journal article" date="2010" name="Nature">
        <title>Genome sequencing and analysis of the model grass Brachypodium distachyon.</title>
        <authorList>
            <consortium name="International Brachypodium Initiative"/>
        </authorList>
    </citation>
    <scope>NUCLEOTIDE SEQUENCE [LARGE SCALE GENOMIC DNA]</scope>
    <source>
        <strain evidence="1 2">Bd21</strain>
    </source>
</reference>
<organism evidence="1">
    <name type="scientific">Brachypodium distachyon</name>
    <name type="common">Purple false brome</name>
    <name type="synonym">Trachynia distachya</name>
    <dbReference type="NCBI Taxonomy" id="15368"/>
    <lineage>
        <taxon>Eukaryota</taxon>
        <taxon>Viridiplantae</taxon>
        <taxon>Streptophyta</taxon>
        <taxon>Embryophyta</taxon>
        <taxon>Tracheophyta</taxon>
        <taxon>Spermatophyta</taxon>
        <taxon>Magnoliopsida</taxon>
        <taxon>Liliopsida</taxon>
        <taxon>Poales</taxon>
        <taxon>Poaceae</taxon>
        <taxon>BOP clade</taxon>
        <taxon>Pooideae</taxon>
        <taxon>Stipodae</taxon>
        <taxon>Brachypodieae</taxon>
        <taxon>Brachypodium</taxon>
    </lineage>
</organism>
<evidence type="ECO:0000313" key="3">
    <source>
        <dbReference type="Proteomes" id="UP000008810"/>
    </source>
</evidence>
<evidence type="ECO:0000313" key="1">
    <source>
        <dbReference type="EMBL" id="PNT73618.1"/>
    </source>
</evidence>
<reference evidence="2" key="3">
    <citation type="submission" date="2018-08" db="UniProtKB">
        <authorList>
            <consortium name="EnsemblPlants"/>
        </authorList>
    </citation>
    <scope>IDENTIFICATION</scope>
    <source>
        <strain evidence="2">cv. Bd21</strain>
    </source>
</reference>